<gene>
    <name evidence="8" type="ORF">NSCI0253_LOCUS17835</name>
</gene>
<evidence type="ECO:0000259" key="7">
    <source>
        <dbReference type="Pfam" id="PF05154"/>
    </source>
</evidence>
<keyword evidence="3 6" id="KW-0812">Transmembrane</keyword>
<keyword evidence="5 6" id="KW-0472">Membrane</keyword>
<feature type="transmembrane region" description="Helical" evidence="6">
    <location>
        <begin position="87"/>
        <end position="107"/>
    </location>
</feature>
<name>A0A7S1F4B0_NOCSC</name>
<evidence type="ECO:0000313" key="8">
    <source>
        <dbReference type="EMBL" id="CAD8843485.1"/>
    </source>
</evidence>
<reference evidence="8" key="1">
    <citation type="submission" date="2021-01" db="EMBL/GenBank/DDBJ databases">
        <authorList>
            <person name="Corre E."/>
            <person name="Pelletier E."/>
            <person name="Niang G."/>
            <person name="Scheremetjew M."/>
            <person name="Finn R."/>
            <person name="Kale V."/>
            <person name="Holt S."/>
            <person name="Cochrane G."/>
            <person name="Meng A."/>
            <person name="Brown T."/>
            <person name="Cohen L."/>
        </authorList>
    </citation>
    <scope>NUCLEOTIDE SEQUENCE</scope>
</reference>
<comment type="similarity">
    <text evidence="2">Belongs to the TM2 family.</text>
</comment>
<dbReference type="EMBL" id="HBFQ01025178">
    <property type="protein sequence ID" value="CAD8843485.1"/>
    <property type="molecule type" value="Transcribed_RNA"/>
</dbReference>
<dbReference type="InterPro" id="IPR007829">
    <property type="entry name" value="TM2"/>
</dbReference>
<dbReference type="AlphaFoldDB" id="A0A7S1F4B0"/>
<sequence>MTASLHLCCVGAESSRRLGGTVPRGAANASMPEVVNASENLSTVYEYELHLQEAGLRDKLVLALLWLFGLGFGGADRCYLGNVGCGVAKALTLGGLGVWALVDWFIILDNQLKGFRDIDVAGFHAEFDPASVRGALMVTFGGLAFQIGPVVFQFGLGCLRAFGDNFKEMQRTYQRSMEQTHLLQRRP</sequence>
<evidence type="ECO:0000256" key="3">
    <source>
        <dbReference type="ARBA" id="ARBA00022692"/>
    </source>
</evidence>
<dbReference type="InterPro" id="IPR050932">
    <property type="entry name" value="TM2D1-3-like"/>
</dbReference>
<dbReference type="PANTHER" id="PTHR21016">
    <property type="entry name" value="BETA-AMYLOID BINDING PROTEIN-RELATED"/>
    <property type="match status" value="1"/>
</dbReference>
<dbReference type="Pfam" id="PF05154">
    <property type="entry name" value="TM2"/>
    <property type="match status" value="1"/>
</dbReference>
<dbReference type="GO" id="GO:0016020">
    <property type="term" value="C:membrane"/>
    <property type="evidence" value="ECO:0007669"/>
    <property type="project" value="UniProtKB-SubCell"/>
</dbReference>
<feature type="transmembrane region" description="Helical" evidence="6">
    <location>
        <begin position="135"/>
        <end position="162"/>
    </location>
</feature>
<feature type="domain" description="TM2" evidence="7">
    <location>
        <begin position="57"/>
        <end position="105"/>
    </location>
</feature>
<evidence type="ECO:0000256" key="5">
    <source>
        <dbReference type="ARBA" id="ARBA00023136"/>
    </source>
</evidence>
<comment type="subcellular location">
    <subcellularLocation>
        <location evidence="1">Membrane</location>
        <topology evidence="1">Multi-pass membrane protein</topology>
    </subcellularLocation>
</comment>
<keyword evidence="4 6" id="KW-1133">Transmembrane helix</keyword>
<accession>A0A7S1F4B0</accession>
<protein>
    <recommendedName>
        <fullName evidence="7">TM2 domain-containing protein</fullName>
    </recommendedName>
</protein>
<proteinExistence type="inferred from homology"/>
<evidence type="ECO:0000256" key="6">
    <source>
        <dbReference type="SAM" id="Phobius"/>
    </source>
</evidence>
<dbReference type="PANTHER" id="PTHR21016:SF25">
    <property type="entry name" value="TM2 DOMAIN-CONTAINING PROTEIN DDB_G0277895-RELATED"/>
    <property type="match status" value="1"/>
</dbReference>
<evidence type="ECO:0000256" key="2">
    <source>
        <dbReference type="ARBA" id="ARBA00008284"/>
    </source>
</evidence>
<evidence type="ECO:0000256" key="1">
    <source>
        <dbReference type="ARBA" id="ARBA00004141"/>
    </source>
</evidence>
<organism evidence="8">
    <name type="scientific">Noctiluca scintillans</name>
    <name type="common">Sea sparkle</name>
    <name type="synonym">Red tide dinoflagellate</name>
    <dbReference type="NCBI Taxonomy" id="2966"/>
    <lineage>
        <taxon>Eukaryota</taxon>
        <taxon>Sar</taxon>
        <taxon>Alveolata</taxon>
        <taxon>Dinophyceae</taxon>
        <taxon>Noctilucales</taxon>
        <taxon>Noctilucaceae</taxon>
        <taxon>Noctiluca</taxon>
    </lineage>
</organism>
<evidence type="ECO:0000256" key="4">
    <source>
        <dbReference type="ARBA" id="ARBA00022989"/>
    </source>
</evidence>